<feature type="transmembrane region" description="Helical" evidence="4">
    <location>
        <begin position="87"/>
        <end position="107"/>
    </location>
</feature>
<dbReference type="InParanoid" id="A0A0D0B0B1"/>
<dbReference type="STRING" id="930992.A0A0D0B0B1"/>
<gene>
    <name evidence="6" type="ORF">CY34DRAFT_296172</name>
</gene>
<feature type="transmembrane region" description="Helical" evidence="4">
    <location>
        <begin position="141"/>
        <end position="165"/>
    </location>
</feature>
<feature type="transmembrane region" description="Helical" evidence="4">
    <location>
        <begin position="177"/>
        <end position="197"/>
    </location>
</feature>
<feature type="transmembrane region" description="Helical" evidence="4">
    <location>
        <begin position="291"/>
        <end position="315"/>
    </location>
</feature>
<evidence type="ECO:0000313" key="6">
    <source>
        <dbReference type="EMBL" id="KIK39977.1"/>
    </source>
</evidence>
<dbReference type="Pfam" id="PF07690">
    <property type="entry name" value="MFS_1"/>
    <property type="match status" value="2"/>
</dbReference>
<feature type="transmembrane region" description="Helical" evidence="4">
    <location>
        <begin position="385"/>
        <end position="406"/>
    </location>
</feature>
<dbReference type="EMBL" id="KN835321">
    <property type="protein sequence ID" value="KIK39977.1"/>
    <property type="molecule type" value="Genomic_DNA"/>
</dbReference>
<dbReference type="PANTHER" id="PTHR11360">
    <property type="entry name" value="MONOCARBOXYLATE TRANSPORTER"/>
    <property type="match status" value="1"/>
</dbReference>
<comment type="similarity">
    <text evidence="2">Belongs to the major facilitator superfamily. Monocarboxylate porter (TC 2.A.1.13) family.</text>
</comment>
<reference evidence="7" key="2">
    <citation type="submission" date="2015-01" db="EMBL/GenBank/DDBJ databases">
        <title>Evolutionary Origins and Diversification of the Mycorrhizal Mutualists.</title>
        <authorList>
            <consortium name="DOE Joint Genome Institute"/>
            <consortium name="Mycorrhizal Genomics Consortium"/>
            <person name="Kohler A."/>
            <person name="Kuo A."/>
            <person name="Nagy L.G."/>
            <person name="Floudas D."/>
            <person name="Copeland A."/>
            <person name="Barry K.W."/>
            <person name="Cichocki N."/>
            <person name="Veneault-Fourrey C."/>
            <person name="LaButti K."/>
            <person name="Lindquist E.A."/>
            <person name="Lipzen A."/>
            <person name="Lundell T."/>
            <person name="Morin E."/>
            <person name="Murat C."/>
            <person name="Riley R."/>
            <person name="Ohm R."/>
            <person name="Sun H."/>
            <person name="Tunlid A."/>
            <person name="Henrissat B."/>
            <person name="Grigoriev I.V."/>
            <person name="Hibbett D.S."/>
            <person name="Martin F."/>
        </authorList>
    </citation>
    <scope>NUCLEOTIDE SEQUENCE [LARGE SCALE GENOMIC DNA]</scope>
    <source>
        <strain evidence="7">UH-Slu-Lm8-n1</strain>
    </source>
</reference>
<feature type="transmembrane region" description="Helical" evidence="4">
    <location>
        <begin position="209"/>
        <end position="229"/>
    </location>
</feature>
<evidence type="ECO:0000256" key="1">
    <source>
        <dbReference type="ARBA" id="ARBA00004141"/>
    </source>
</evidence>
<keyword evidence="4" id="KW-1133">Transmembrane helix</keyword>
<protein>
    <recommendedName>
        <fullName evidence="5">Major facilitator superfamily (MFS) profile domain-containing protein</fullName>
    </recommendedName>
</protein>
<feature type="transmembrane region" description="Helical" evidence="4">
    <location>
        <begin position="47"/>
        <end position="67"/>
    </location>
</feature>
<dbReference type="Proteomes" id="UP000054485">
    <property type="component" value="Unassembled WGS sequence"/>
</dbReference>
<dbReference type="PANTHER" id="PTHR11360:SF252">
    <property type="entry name" value="MAJOR FACILITATOR SUPERFAMILY (MFS) PROFILE DOMAIN-CONTAINING PROTEIN-RELATED"/>
    <property type="match status" value="1"/>
</dbReference>
<feature type="transmembrane region" description="Helical" evidence="4">
    <location>
        <begin position="236"/>
        <end position="254"/>
    </location>
</feature>
<organism evidence="6 7">
    <name type="scientific">Suillus luteus UH-Slu-Lm8-n1</name>
    <dbReference type="NCBI Taxonomy" id="930992"/>
    <lineage>
        <taxon>Eukaryota</taxon>
        <taxon>Fungi</taxon>
        <taxon>Dikarya</taxon>
        <taxon>Basidiomycota</taxon>
        <taxon>Agaricomycotina</taxon>
        <taxon>Agaricomycetes</taxon>
        <taxon>Agaricomycetidae</taxon>
        <taxon>Boletales</taxon>
        <taxon>Suillineae</taxon>
        <taxon>Suillaceae</taxon>
        <taxon>Suillus</taxon>
    </lineage>
</organism>
<dbReference type="AlphaFoldDB" id="A0A0D0B0B1"/>
<comment type="subcellular location">
    <subcellularLocation>
        <location evidence="1">Membrane</location>
        <topology evidence="1">Multi-pass membrane protein</topology>
    </subcellularLocation>
</comment>
<dbReference type="SUPFAM" id="SSF103473">
    <property type="entry name" value="MFS general substrate transporter"/>
    <property type="match status" value="1"/>
</dbReference>
<dbReference type="HOGENOM" id="CLU_001265_1_1_1"/>
<evidence type="ECO:0000256" key="3">
    <source>
        <dbReference type="SAM" id="MobiDB-lite"/>
    </source>
</evidence>
<evidence type="ECO:0000256" key="2">
    <source>
        <dbReference type="ARBA" id="ARBA00006727"/>
    </source>
</evidence>
<feature type="transmembrane region" description="Helical" evidence="4">
    <location>
        <begin position="358"/>
        <end position="379"/>
    </location>
</feature>
<dbReference type="InterPro" id="IPR050327">
    <property type="entry name" value="Proton-linked_MCT"/>
</dbReference>
<dbReference type="InterPro" id="IPR011701">
    <property type="entry name" value="MFS"/>
</dbReference>
<evidence type="ECO:0000256" key="4">
    <source>
        <dbReference type="SAM" id="Phobius"/>
    </source>
</evidence>
<dbReference type="GO" id="GO:0016020">
    <property type="term" value="C:membrane"/>
    <property type="evidence" value="ECO:0007669"/>
    <property type="project" value="UniProtKB-SubCell"/>
</dbReference>
<proteinExistence type="inferred from homology"/>
<dbReference type="GO" id="GO:0022857">
    <property type="term" value="F:transmembrane transporter activity"/>
    <property type="evidence" value="ECO:0007669"/>
    <property type="project" value="InterPro"/>
</dbReference>
<feature type="transmembrane region" description="Helical" evidence="4">
    <location>
        <begin position="114"/>
        <end position="135"/>
    </location>
</feature>
<reference evidence="6 7" key="1">
    <citation type="submission" date="2014-04" db="EMBL/GenBank/DDBJ databases">
        <authorList>
            <consortium name="DOE Joint Genome Institute"/>
            <person name="Kuo A."/>
            <person name="Ruytinx J."/>
            <person name="Rineau F."/>
            <person name="Colpaert J."/>
            <person name="Kohler A."/>
            <person name="Nagy L.G."/>
            <person name="Floudas D."/>
            <person name="Copeland A."/>
            <person name="Barry K.W."/>
            <person name="Cichocki N."/>
            <person name="Veneault-Fourrey C."/>
            <person name="LaButti K."/>
            <person name="Lindquist E.A."/>
            <person name="Lipzen A."/>
            <person name="Lundell T."/>
            <person name="Morin E."/>
            <person name="Murat C."/>
            <person name="Sun H."/>
            <person name="Tunlid A."/>
            <person name="Henrissat B."/>
            <person name="Grigoriev I.V."/>
            <person name="Hibbett D.S."/>
            <person name="Martin F."/>
            <person name="Nordberg H.P."/>
            <person name="Cantor M.N."/>
            <person name="Hua S.X."/>
        </authorList>
    </citation>
    <scope>NUCLEOTIDE SEQUENCE [LARGE SCALE GENOMIC DNA]</scope>
    <source>
        <strain evidence="6 7">UH-Slu-Lm8-n1</strain>
    </source>
</reference>
<feature type="transmembrane region" description="Helical" evidence="4">
    <location>
        <begin position="321"/>
        <end position="346"/>
    </location>
</feature>
<evidence type="ECO:0000259" key="5">
    <source>
        <dbReference type="PROSITE" id="PS50850"/>
    </source>
</evidence>
<sequence>MSMKSAIHDTSTTNKKSDDLEDLGHMSSSNSQIACSESGLPDGGFRAWGTAFGCFLMQFCGFGYLSSFGVYQDYYTRIYLANYPPSTISWIGALTAFLAVNVTLISGPLYDRGWFYRLMIVGSLLQSISLFALSFAKPGQFYLAFMVQGVLAGIGMGLTYATSIAVVSQHFSKKRTLVMSLVTSGTPLGSMVHPIMLNRLLNGTVGFARGVRISAGFVSALLLIACLIMRTRGLPVPTVGYTTIGFYYPLFYLQLDSAKHDIDINISFYSLVILNAACFIGRCTTGIVATYIGVLNFMIASTVACSAVIISMIALSDVASVVAIGLLYGYFSGVFAALWVPLVAVFTPNLSELGARMGICFAFTAFSGLVSGPISGALLGPQYRWWIPSLVSGIISLVGSSMFVAMRLMLYRRERKENHP</sequence>
<dbReference type="InterPro" id="IPR036259">
    <property type="entry name" value="MFS_trans_sf"/>
</dbReference>
<name>A0A0D0B0B1_9AGAM</name>
<accession>A0A0D0B0B1</accession>
<feature type="domain" description="Major facilitator superfamily (MFS) profile" evidence="5">
    <location>
        <begin position="221"/>
        <end position="420"/>
    </location>
</feature>
<keyword evidence="4" id="KW-0472">Membrane</keyword>
<feature type="transmembrane region" description="Helical" evidence="4">
    <location>
        <begin position="266"/>
        <end position="284"/>
    </location>
</feature>
<dbReference type="PROSITE" id="PS50850">
    <property type="entry name" value="MFS"/>
    <property type="match status" value="1"/>
</dbReference>
<feature type="region of interest" description="Disordered" evidence="3">
    <location>
        <begin position="1"/>
        <end position="21"/>
    </location>
</feature>
<keyword evidence="4" id="KW-0812">Transmembrane</keyword>
<evidence type="ECO:0000313" key="7">
    <source>
        <dbReference type="Proteomes" id="UP000054485"/>
    </source>
</evidence>
<keyword evidence="7" id="KW-1185">Reference proteome</keyword>
<dbReference type="InterPro" id="IPR020846">
    <property type="entry name" value="MFS_dom"/>
</dbReference>
<dbReference type="OrthoDB" id="6499973at2759"/>
<dbReference type="Gene3D" id="1.20.1250.20">
    <property type="entry name" value="MFS general substrate transporter like domains"/>
    <property type="match status" value="2"/>
</dbReference>